<dbReference type="SMART" id="SM00181">
    <property type="entry name" value="EGF"/>
    <property type="match status" value="8"/>
</dbReference>
<feature type="transmembrane region" description="Helical" evidence="5">
    <location>
        <begin position="2875"/>
        <end position="2895"/>
    </location>
</feature>
<evidence type="ECO:0000256" key="2">
    <source>
        <dbReference type="ARBA" id="ARBA00022801"/>
    </source>
</evidence>
<feature type="transmembrane region" description="Helical" evidence="5">
    <location>
        <begin position="2907"/>
        <end position="2925"/>
    </location>
</feature>
<protein>
    <recommendedName>
        <fullName evidence="6">TNFR-Cys domain-containing protein</fullName>
    </recommendedName>
</protein>
<dbReference type="SUPFAM" id="SSF57184">
    <property type="entry name" value="Growth factor receptor domain"/>
    <property type="match status" value="5"/>
</dbReference>
<feature type="domain" description="TNFR-Cys" evidence="6">
    <location>
        <begin position="1626"/>
        <end position="1663"/>
    </location>
</feature>
<dbReference type="GO" id="GO:0004252">
    <property type="term" value="F:serine-type endopeptidase activity"/>
    <property type="evidence" value="ECO:0007669"/>
    <property type="project" value="TreeGrafter"/>
</dbReference>
<dbReference type="Proteomes" id="UP001162131">
    <property type="component" value="Unassembled WGS sequence"/>
</dbReference>
<dbReference type="GO" id="GO:0016486">
    <property type="term" value="P:peptide hormone processing"/>
    <property type="evidence" value="ECO:0007669"/>
    <property type="project" value="TreeGrafter"/>
</dbReference>
<dbReference type="InterPro" id="IPR009030">
    <property type="entry name" value="Growth_fac_rcpt_cys_sf"/>
</dbReference>
<organism evidence="7 8">
    <name type="scientific">Blepharisma stoltei</name>
    <dbReference type="NCBI Taxonomy" id="1481888"/>
    <lineage>
        <taxon>Eukaryota</taxon>
        <taxon>Sar</taxon>
        <taxon>Alveolata</taxon>
        <taxon>Ciliophora</taxon>
        <taxon>Postciliodesmatophora</taxon>
        <taxon>Heterotrichea</taxon>
        <taxon>Heterotrichida</taxon>
        <taxon>Blepharismidae</taxon>
        <taxon>Blepharisma</taxon>
    </lineage>
</organism>
<dbReference type="InterPro" id="IPR001368">
    <property type="entry name" value="TNFR/NGFR_Cys_rich_reg"/>
</dbReference>
<keyword evidence="5" id="KW-1133">Transmembrane helix</keyword>
<evidence type="ECO:0000256" key="5">
    <source>
        <dbReference type="SAM" id="Phobius"/>
    </source>
</evidence>
<keyword evidence="1" id="KW-0645">Protease</keyword>
<reference evidence="7" key="1">
    <citation type="submission" date="2021-09" db="EMBL/GenBank/DDBJ databases">
        <authorList>
            <consortium name="AG Swart"/>
            <person name="Singh M."/>
            <person name="Singh A."/>
            <person name="Seah K."/>
            <person name="Emmerich C."/>
        </authorList>
    </citation>
    <scope>NUCLEOTIDE SEQUENCE</scope>
    <source>
        <strain evidence="7">ATCC30299</strain>
    </source>
</reference>
<evidence type="ECO:0000256" key="4">
    <source>
        <dbReference type="ARBA" id="ARBA00023157"/>
    </source>
</evidence>
<dbReference type="PANTHER" id="PTHR42884">
    <property type="entry name" value="PROPROTEIN CONVERTASE SUBTILISIN/KEXIN-RELATED"/>
    <property type="match status" value="1"/>
</dbReference>
<gene>
    <name evidence="7" type="ORF">BSTOLATCC_MIC63383</name>
</gene>
<keyword evidence="2" id="KW-0378">Hydrolase</keyword>
<dbReference type="Gene3D" id="2.60.120.200">
    <property type="match status" value="4"/>
</dbReference>
<dbReference type="CDD" id="cd00064">
    <property type="entry name" value="FU"/>
    <property type="match status" value="3"/>
</dbReference>
<feature type="transmembrane region" description="Helical" evidence="5">
    <location>
        <begin position="2937"/>
        <end position="2959"/>
    </location>
</feature>
<dbReference type="Pfam" id="PF13385">
    <property type="entry name" value="Laminin_G_3"/>
    <property type="match status" value="3"/>
</dbReference>
<accession>A0AAU9KD05</accession>
<proteinExistence type="predicted"/>
<evidence type="ECO:0000259" key="6">
    <source>
        <dbReference type="PROSITE" id="PS00652"/>
    </source>
</evidence>
<name>A0AAU9KD05_9CILI</name>
<dbReference type="PANTHER" id="PTHR42884:SF31">
    <property type="entry name" value="PROPROTEIN CONVERTASE SUBTILISIN_KEXIN TYPE 5"/>
    <property type="match status" value="1"/>
</dbReference>
<comment type="caution">
    <text evidence="7">The sequence shown here is derived from an EMBL/GenBank/DDBJ whole genome shotgun (WGS) entry which is preliminary data.</text>
</comment>
<feature type="domain" description="TNFR-Cys" evidence="6">
    <location>
        <begin position="2367"/>
        <end position="2407"/>
    </location>
</feature>
<dbReference type="PROSITE" id="PS00652">
    <property type="entry name" value="TNFR_NGFR_1"/>
    <property type="match status" value="3"/>
</dbReference>
<dbReference type="GO" id="GO:0005802">
    <property type="term" value="C:trans-Golgi network"/>
    <property type="evidence" value="ECO:0007669"/>
    <property type="project" value="TreeGrafter"/>
</dbReference>
<dbReference type="GO" id="GO:0000139">
    <property type="term" value="C:Golgi membrane"/>
    <property type="evidence" value="ECO:0007669"/>
    <property type="project" value="TreeGrafter"/>
</dbReference>
<evidence type="ECO:0000313" key="8">
    <source>
        <dbReference type="Proteomes" id="UP001162131"/>
    </source>
</evidence>
<evidence type="ECO:0000256" key="1">
    <source>
        <dbReference type="ARBA" id="ARBA00022670"/>
    </source>
</evidence>
<dbReference type="InterPro" id="IPR006212">
    <property type="entry name" value="Furin_repeat"/>
</dbReference>
<dbReference type="InterPro" id="IPR013320">
    <property type="entry name" value="ConA-like_dom_sf"/>
</dbReference>
<evidence type="ECO:0000313" key="7">
    <source>
        <dbReference type="EMBL" id="CAG9335175.1"/>
    </source>
</evidence>
<dbReference type="SMART" id="SM00282">
    <property type="entry name" value="LamG"/>
    <property type="match status" value="2"/>
</dbReference>
<keyword evidence="8" id="KW-1185">Reference proteome</keyword>
<feature type="transmembrane region" description="Helical" evidence="5">
    <location>
        <begin position="2712"/>
        <end position="2737"/>
    </location>
</feature>
<feature type="transmembrane region" description="Helical" evidence="5">
    <location>
        <begin position="2793"/>
        <end position="2816"/>
    </location>
</feature>
<keyword evidence="3" id="KW-0720">Serine protease</keyword>
<dbReference type="InterPro" id="IPR000742">
    <property type="entry name" value="EGF"/>
</dbReference>
<feature type="domain" description="TNFR-Cys" evidence="6">
    <location>
        <begin position="595"/>
        <end position="631"/>
    </location>
</feature>
<evidence type="ECO:0000256" key="3">
    <source>
        <dbReference type="ARBA" id="ARBA00022825"/>
    </source>
</evidence>
<dbReference type="InterPro" id="IPR001791">
    <property type="entry name" value="Laminin_G"/>
</dbReference>
<keyword evidence="4" id="KW-1015">Disulfide bond</keyword>
<keyword evidence="5" id="KW-0812">Transmembrane</keyword>
<feature type="transmembrane region" description="Helical" evidence="5">
    <location>
        <begin position="2758"/>
        <end position="2781"/>
    </location>
</feature>
<dbReference type="Gene3D" id="2.10.220.10">
    <property type="entry name" value="Hormone Receptor, Insulin-like Growth Factor Receptor 1, Chain A, domain 2"/>
    <property type="match status" value="3"/>
</dbReference>
<dbReference type="EMBL" id="CAJZBQ010000061">
    <property type="protein sequence ID" value="CAG9335175.1"/>
    <property type="molecule type" value="Genomic_DNA"/>
</dbReference>
<keyword evidence="5" id="KW-0472">Membrane</keyword>
<dbReference type="SMART" id="SM00261">
    <property type="entry name" value="FU"/>
    <property type="match status" value="8"/>
</dbReference>
<dbReference type="SUPFAM" id="SSF49899">
    <property type="entry name" value="Concanavalin A-like lectins/glucanases"/>
    <property type="match status" value="5"/>
</dbReference>
<sequence>MDLMLIFIAKIVLSLPICPYDSTGSVCNNSKYMVDSKVCAPTCPSLFSHYQLNCPSCENYCSKPATANDAILFTLELSTVKDLTLTYVADSSDSNKKFINPGGISYKSPTQNSPLPTFDRGFYFATTSSMIANQSYIPGIFFLLNLWIKPLASGDILNIQISSATYIRIWADTTVYKCSMLIYNSSGVQVSPTGATTTAYNSSWQKLSVALNQASCAQAYIIFYLNGSPIGTAALANYEIIFPSGTYTWTFGNISGGNSFRGFIYWLQVRVDYTVTHGTVTPTVNCIDNQYLSGSSCVNCDGSCPTWPWCISGTICNVCLLSDCNSCSGYYPLSCSSCNTGLPPYCCDHLGTTCTQTWANTACSTGVPDNAGVCLYGYPYGWYNCGNSCYAVLTVDFTGNFAGVYGSVFNTGTSSSSYNYWNSPEIDDPFPAKNRGLYFNSNQFLAGSINLSNTWSMGIWVFAVSGTIISHSSNKLTISLSGTINFDLEKWDGTSASNSASKSITLNTWNYVSYSVGFANKATTLTPYINNVAGTAVTVTDYVFRLADGGTLYIGKGSPNFNGFISYFQLWGTTVTDFSASYTVYTSAGTTLWPCDYAHYYDGSTCKTCLGSCTIGCTRGTSCYICDDFLCSQCSSFASNSCTLCISNASGTPCTCDPGFYQPINQAICSACYTGCKTCTGSGYHQCTSCKSGFYFLNIQCLSECPWGYLPNSATNSCTLSSTTYGLSFSNNILLDTISGVNVGLSNVNTYPTYDANDPHPAYLRGYYFDYNTYLKTTFMLAPTFSIGMWIKPTAAGLVITKYVSTTQWFVQILNSGYAKLSLLLSDTTTTISVIGTTYLLNQGWFFVSFECKINAAGTTTIKTWTNGANLIAATTATPLYLLDSQSGSMYIGHYDLGFSGFLWTLKIYCQSGFALSDFTTVGCSNSCPKCPADFTCLDGCPLSQYFNGSACTNCRANCLKGCRNSDTCRLCKMKECATCTAFTGANSCLTCITNAVPDGTGGCTCAQNSLWIYSSETCEICDMLCSVCLKNTYFECSTCSGSYQLVGTVCLNSCPYGYGTSCLPVSTAVIDQSFTTDFQGLYGIFTTGTSSLSYNFFNTPETFDPIPAYKRGLYFDGTMVLTSSNILISHSFSIGAWVYVISNGDWFQKQFLLSLSTAVTITVNMEDPLQSSDTQSLTSSTVFSGWTYLSVTFSYSLAVTNLAIYINGASAATTPVTNRIFRDNVARSLWVGRSSSPGFVGFINSFQLWNVPISDFSSYINGLCSSGSSCLWSCDLSHYYDGTNYLACNSCSKGCVRAATCNICNDLLCAICTGFDSGKCIQCVTYANGAPGPCVCITGYGTSPDGFSCVACYSGCSHCTDTGYNKCTACYSGLYLFQNTGQCLNECPSGYSTNSGTNICDYASVVGVSLDLTDQIRFDTVSGFNVGSDNSNAYPNWSDSKDPIPAYKRGYYFYHNNYMSSTVMIAPSFTISIWTKPLGAGILMTKYTSSGIFKINVDSSGYPELSIKFNDNSSLVLTASTSILNSWHFISFTGQVQSDGKTKLALYINNAASPASTTMTTTLTFFKDTNAGSLYIGNDETFTSSGLYGFLARLNIYNSYSHEFDDYATSSCTTGCSVCPANYQCLSECDFNKYPDSCTACSSCSQGCVSGFTCGLCRDKECYSCTTFSGECINCITNAYKLAGHCKCLDNAVWVSSSKTCEFCNAICASCSTIKYNGCITCISGNYLIQSLCITFCSTGYIINGSNCDSDPAYSNFLVFNLRPHQIKDIVVDLASSIPVLTGKDNEFYPNYDTTDPIAAIYRGYYFSGSAYMQLPPYTATSSPLFTFSPKFTISSWIKPITATATIFSKQANSGLFEKYVCLELINKAPSLTISLKDSSTVSYTSSNPSLQVALSQWNFISAISSTSSTPQQTISLSINGVTDTSSDLHASWLNDLENSFFITIGASHFDTATLTSFFKGFLWDLKIYNTPASPLFSSTCNGCSLCPIDNANTCLDSCLIDSYWNGNSCTPCLTVCWGIGCVRSDKNCNLCQDVICEICDDFTNTCITCKTNANLIGVNCQCNSGYYWNTNDESCELCDISCKTCTSSSPLDCLMCKSGYYMFSGVCLAVCPAGYSPSSGVCIKSKEKIFDLDLNTLNGVIYDKANSIPVVTGSTIQFYPDYEADDPIPAYLRGFWFNGQSSLLRLPEYSNYISPKLLVTPTFTISIWLNIESPNSVLLSKYSITDNYSVLYSISIMSNKPAISLIINTSPFVYSCQTSLTSYEWNHLEFSLEALSGYNIMSSYINGIFDYSAMTGYGTFNDIGSHTTMTIGAQISSSAVYNYYQGFIYTVQIFNALKPISSLSTTSCTESCSVCPISQVCIPNCKIKEYWSGPAYNKCNNCDFNCKTTCKDSQPTCSLCNNLLCKDCTDCSSSGCITCKENAINSDFCTCDTSYVLDPSNNSTCIPIPSGGFKGTDGYFYPCPSLCAACESLTKCSACKENASLKNDLCYCNSGYNGTKSCISVSFYANLKALSDNSLYLYFSESLANNLTVTDFTITIENQGKISCKIEQVNSTCYYISLSISKEIAKGTLATLEFLNLNNIRSVSNGILNSSEISAALNSYDPAPYSPIVSTIASQAKAAALIAVSGAVALSVLNPSPSSLWSIMNVLQILSYLTLSGIPLSSKISTFLNNLNSYNLFPNIFQYFIDENEGNAPYSKAQDFGFESDLILITTGNDFTLLLTSISALPIVYFFSRCSYKWIGKKFRKTVQAYQFAFYLRFWIQCYLELGAASAIGLLSVEFSNVTKLNNFIICSAVCILLILTPPAFFLFSYKNKNRIQSREKSFFASFSSLFYEFRTDRGLLGTQYYCVFFLRRLIYIINLVYLRDFPQTEVTINIVLSLMTIMHLWFFWPFEDSILQVSNFLTEILIFLIMSATSVYLFDLEQEIVSIVENAIIATVVTAIGIQSCASIAIFGKTLYGVIKNKLTKAGIMKKNPYEYKKQTLES</sequence>